<gene>
    <name evidence="4" type="primary">LOC113098790</name>
    <name evidence="3" type="synonym">LOC113037861</name>
</gene>
<dbReference type="GeneID" id="113098790"/>
<dbReference type="RefSeq" id="XP_026119662.1">
    <property type="nucleotide sequence ID" value="XM_026263877.1"/>
</dbReference>
<dbReference type="Proteomes" id="UP000515129">
    <property type="component" value="Chromosome 20"/>
</dbReference>
<organism evidence="2 4">
    <name type="scientific">Carassius auratus</name>
    <name type="common">Goldfish</name>
    <dbReference type="NCBI Taxonomy" id="7957"/>
    <lineage>
        <taxon>Eukaryota</taxon>
        <taxon>Metazoa</taxon>
        <taxon>Chordata</taxon>
        <taxon>Craniata</taxon>
        <taxon>Vertebrata</taxon>
        <taxon>Euteleostomi</taxon>
        <taxon>Actinopterygii</taxon>
        <taxon>Neopterygii</taxon>
        <taxon>Teleostei</taxon>
        <taxon>Ostariophysi</taxon>
        <taxon>Cypriniformes</taxon>
        <taxon>Cyprinidae</taxon>
        <taxon>Cyprininae</taxon>
        <taxon>Carassius</taxon>
    </lineage>
</organism>
<dbReference type="GO" id="GO:0003676">
    <property type="term" value="F:nucleic acid binding"/>
    <property type="evidence" value="ECO:0007669"/>
    <property type="project" value="InterPro"/>
</dbReference>
<evidence type="ECO:0000313" key="4">
    <source>
        <dbReference type="RefSeq" id="XP_026119662.1"/>
    </source>
</evidence>
<dbReference type="InterPro" id="IPR036397">
    <property type="entry name" value="RNaseH_sf"/>
</dbReference>
<dbReference type="InterPro" id="IPR040676">
    <property type="entry name" value="DUF5641"/>
</dbReference>
<dbReference type="PANTHER" id="PTHR47331">
    <property type="entry name" value="PHD-TYPE DOMAIN-CONTAINING PROTEIN"/>
    <property type="match status" value="1"/>
</dbReference>
<name>A0A6P6PFU3_CARAU</name>
<evidence type="ECO:0000259" key="1">
    <source>
        <dbReference type="Pfam" id="PF18701"/>
    </source>
</evidence>
<dbReference type="Gene3D" id="3.30.420.10">
    <property type="entry name" value="Ribonuclease H-like superfamily/Ribonuclease H"/>
    <property type="match status" value="1"/>
</dbReference>
<evidence type="ECO:0000313" key="2">
    <source>
        <dbReference type="Proteomes" id="UP000515129"/>
    </source>
</evidence>
<dbReference type="Pfam" id="PF18701">
    <property type="entry name" value="DUF5641"/>
    <property type="match status" value="1"/>
</dbReference>
<dbReference type="KEGG" id="caua:113037861"/>
<proteinExistence type="predicted"/>
<dbReference type="RefSeq" id="XP_026050990.1">
    <property type="nucleotide sequence ID" value="XM_026195205.1"/>
</dbReference>
<evidence type="ECO:0000313" key="3">
    <source>
        <dbReference type="RefSeq" id="XP_026050990.1"/>
    </source>
</evidence>
<dbReference type="AlphaFoldDB" id="A0A6P6PFU3"/>
<sequence length="231" mass="26631">MDSDSFHFKGGERELRDAYTALQPELQAQLASQQIRFTFNPPNAPHFGGCWEREIRSLKTALQVTLGAQTVTEEVLRTVLIEIEGILNAKPLGYISSDIADPDPVTPNILLMGRRDASLPQVTYQDSELLSRRRWRHSQLLADHFWRQFIRNYLPSLQTRQKWMSETDNLQIGETVMIVDPQLPRELWPVGRILQVFPGKDNRVRSAEIKVKDRTYLRPVTKIICLPPLTE</sequence>
<feature type="domain" description="DUF5641" evidence="1">
    <location>
        <begin position="133"/>
        <end position="226"/>
    </location>
</feature>
<dbReference type="OrthoDB" id="10056126at2759"/>
<accession>A0A6P6PFU3</accession>
<keyword evidence="2" id="KW-1185">Reference proteome</keyword>
<reference evidence="3 4" key="1">
    <citation type="submission" date="2025-04" db="UniProtKB">
        <authorList>
            <consortium name="RefSeq"/>
        </authorList>
    </citation>
    <scope>IDENTIFICATION</scope>
    <source>
        <strain evidence="3 4">Wakin</strain>
        <tissue evidence="3 4">Muscle</tissue>
    </source>
</reference>
<dbReference type="KEGG" id="caua:113098790"/>
<protein>
    <submittedName>
        <fullName evidence="3">Uncharacterized protein LOC113037861</fullName>
    </submittedName>
    <submittedName>
        <fullName evidence="4">Uncharacterized protein LOC113098790</fullName>
    </submittedName>
</protein>